<dbReference type="InterPro" id="IPR036388">
    <property type="entry name" value="WH-like_DNA-bd_sf"/>
</dbReference>
<feature type="domain" description="O-methyltransferase C-terminal" evidence="5">
    <location>
        <begin position="189"/>
        <end position="394"/>
    </location>
</feature>
<dbReference type="SUPFAM" id="SSF53335">
    <property type="entry name" value="S-adenosyl-L-methionine-dependent methyltransferases"/>
    <property type="match status" value="1"/>
</dbReference>
<keyword evidence="3" id="KW-0949">S-adenosyl-L-methionine</keyword>
<dbReference type="Gene3D" id="1.10.10.10">
    <property type="entry name" value="Winged helix-like DNA-binding domain superfamily/Winged helix DNA-binding domain"/>
    <property type="match status" value="1"/>
</dbReference>
<dbReference type="InterPro" id="IPR029063">
    <property type="entry name" value="SAM-dependent_MTases_sf"/>
</dbReference>
<dbReference type="PANTHER" id="PTHR43712">
    <property type="entry name" value="PUTATIVE (AFU_ORTHOLOGUE AFUA_4G14580)-RELATED"/>
    <property type="match status" value="1"/>
</dbReference>
<sequence length="556" mass="60142">MSRLTELTATIQAETAKIEQFLAASGLPGLSFDARAPLDFPVPASNTEMQRARRAVINATQELHDLMVGPTESVRWLAWSYNDNLSLHAVYHFRLAQAVPADGDISLDALASAAGVDVVNVKRIVRHAITNRIFCEPRPGHVAHTAASRVLVDDPTMNDWVGLCSSDFFPAAARTVDAMEKWPGSQEPTQCGFSAAWGIEVPMFVEIGRDPARAKRFGRAMQSLTGGEGYEVDYLVNGYPWEALGSATVVDVGGSHGFVPVALAKRFPDLRFVVQDLPKTVADGPAHIPPELAARIDFQAHDFFTEQPVHGADVYFFRWIFHNWSDKYCEKMLKCLIPALKPGARILVNENILPQPGSENPWDEKIIRTMDMTMLQLLNARERAEDDYAELFRRTDPRFKFLGVKRPEGSRTCTIEAVWLPDLDTAQPVAENAANGTTNVVHGEKRDFEAFHSPATAEQNGAPDGTKENPAVIAADTPMETTFSNDIPMAGTAGSQNGDKLDAGTAAPIVGTEHAVAVDALAKEGDSAAVPQSSTVGAADLTADVPDATAGASKDA</sequence>
<keyword evidence="7" id="KW-1185">Reference proteome</keyword>
<dbReference type="PANTHER" id="PTHR43712:SF16">
    <property type="entry name" value="O-METHYLTRANSFERASE ELCB"/>
    <property type="match status" value="1"/>
</dbReference>
<name>A0ABR3T8E1_9PEZI</name>
<dbReference type="InterPro" id="IPR001077">
    <property type="entry name" value="COMT_C"/>
</dbReference>
<evidence type="ECO:0000313" key="6">
    <source>
        <dbReference type="EMBL" id="KAL1635810.1"/>
    </source>
</evidence>
<dbReference type="Gene3D" id="3.40.50.150">
    <property type="entry name" value="Vaccinia Virus protein VP39"/>
    <property type="match status" value="1"/>
</dbReference>
<organism evidence="6 7">
    <name type="scientific">Neofusicoccum ribis</name>
    <dbReference type="NCBI Taxonomy" id="45134"/>
    <lineage>
        <taxon>Eukaryota</taxon>
        <taxon>Fungi</taxon>
        <taxon>Dikarya</taxon>
        <taxon>Ascomycota</taxon>
        <taxon>Pezizomycotina</taxon>
        <taxon>Dothideomycetes</taxon>
        <taxon>Dothideomycetes incertae sedis</taxon>
        <taxon>Botryosphaeriales</taxon>
        <taxon>Botryosphaeriaceae</taxon>
        <taxon>Neofusicoccum</taxon>
    </lineage>
</organism>
<evidence type="ECO:0000259" key="5">
    <source>
        <dbReference type="Pfam" id="PF00891"/>
    </source>
</evidence>
<evidence type="ECO:0000256" key="4">
    <source>
        <dbReference type="SAM" id="MobiDB-lite"/>
    </source>
</evidence>
<dbReference type="PROSITE" id="PS51683">
    <property type="entry name" value="SAM_OMT_II"/>
    <property type="match status" value="1"/>
</dbReference>
<proteinExistence type="predicted"/>
<dbReference type="Pfam" id="PF00891">
    <property type="entry name" value="Methyltransf_2"/>
    <property type="match status" value="1"/>
</dbReference>
<evidence type="ECO:0000256" key="2">
    <source>
        <dbReference type="ARBA" id="ARBA00022679"/>
    </source>
</evidence>
<dbReference type="Proteomes" id="UP001521116">
    <property type="component" value="Unassembled WGS sequence"/>
</dbReference>
<dbReference type="EMBL" id="JAJVDC020000009">
    <property type="protein sequence ID" value="KAL1635810.1"/>
    <property type="molecule type" value="Genomic_DNA"/>
</dbReference>
<keyword evidence="2" id="KW-0808">Transferase</keyword>
<protein>
    <recommendedName>
        <fullName evidence="5">O-methyltransferase C-terminal domain-containing protein</fullName>
    </recommendedName>
</protein>
<comment type="caution">
    <text evidence="6">The sequence shown here is derived from an EMBL/GenBank/DDBJ whole genome shotgun (WGS) entry which is preliminary data.</text>
</comment>
<dbReference type="SUPFAM" id="SSF46785">
    <property type="entry name" value="Winged helix' DNA-binding domain"/>
    <property type="match status" value="1"/>
</dbReference>
<evidence type="ECO:0000256" key="1">
    <source>
        <dbReference type="ARBA" id="ARBA00022603"/>
    </source>
</evidence>
<evidence type="ECO:0000313" key="7">
    <source>
        <dbReference type="Proteomes" id="UP001521116"/>
    </source>
</evidence>
<reference evidence="6 7" key="1">
    <citation type="submission" date="2024-02" db="EMBL/GenBank/DDBJ databases">
        <title>De novo assembly and annotation of 12 fungi associated with fruit tree decline syndrome in Ontario, Canada.</title>
        <authorList>
            <person name="Sulman M."/>
            <person name="Ellouze W."/>
            <person name="Ilyukhin E."/>
        </authorList>
    </citation>
    <scope>NUCLEOTIDE SEQUENCE [LARGE SCALE GENOMIC DNA]</scope>
    <source>
        <strain evidence="6 7">M1-105</strain>
    </source>
</reference>
<accession>A0ABR3T8E1</accession>
<evidence type="ECO:0000256" key="3">
    <source>
        <dbReference type="ARBA" id="ARBA00022691"/>
    </source>
</evidence>
<gene>
    <name evidence="6" type="ORF">SLS56_001505</name>
</gene>
<feature type="region of interest" description="Disordered" evidence="4">
    <location>
        <begin position="524"/>
        <end position="556"/>
    </location>
</feature>
<dbReference type="InterPro" id="IPR036390">
    <property type="entry name" value="WH_DNA-bd_sf"/>
</dbReference>
<keyword evidence="1" id="KW-0489">Methyltransferase</keyword>
<dbReference type="InterPro" id="IPR016461">
    <property type="entry name" value="COMT-like"/>
</dbReference>